<keyword evidence="1" id="KW-0862">Zinc</keyword>
<dbReference type="PANTHER" id="PTHR47526">
    <property type="entry name" value="ATP-DEPENDENT DNA HELICASE"/>
    <property type="match status" value="1"/>
</dbReference>
<evidence type="ECO:0000313" key="3">
    <source>
        <dbReference type="EMBL" id="KZS19515.1"/>
    </source>
</evidence>
<dbReference type="EMBL" id="LRGB01000367">
    <property type="protein sequence ID" value="KZS19515.1"/>
    <property type="molecule type" value="Genomic_DNA"/>
</dbReference>
<protein>
    <recommendedName>
        <fullName evidence="2">SWIM-type domain-containing protein</fullName>
    </recommendedName>
</protein>
<dbReference type="PANTHER" id="PTHR47526:SF3">
    <property type="entry name" value="PHD-TYPE DOMAIN-CONTAINING PROTEIN"/>
    <property type="match status" value="1"/>
</dbReference>
<dbReference type="PROSITE" id="PS50966">
    <property type="entry name" value="ZF_SWIM"/>
    <property type="match status" value="1"/>
</dbReference>
<keyword evidence="4" id="KW-1185">Reference proteome</keyword>
<evidence type="ECO:0000259" key="2">
    <source>
        <dbReference type="PROSITE" id="PS50966"/>
    </source>
</evidence>
<organism evidence="3 4">
    <name type="scientific">Daphnia magna</name>
    <dbReference type="NCBI Taxonomy" id="35525"/>
    <lineage>
        <taxon>Eukaryota</taxon>
        <taxon>Metazoa</taxon>
        <taxon>Ecdysozoa</taxon>
        <taxon>Arthropoda</taxon>
        <taxon>Crustacea</taxon>
        <taxon>Branchiopoda</taxon>
        <taxon>Diplostraca</taxon>
        <taxon>Cladocera</taxon>
        <taxon>Anomopoda</taxon>
        <taxon>Daphniidae</taxon>
        <taxon>Daphnia</taxon>
    </lineage>
</organism>
<keyword evidence="1" id="KW-0863">Zinc-finger</keyword>
<dbReference type="AlphaFoldDB" id="A0A162QAJ6"/>
<comment type="caution">
    <text evidence="3">The sequence shown here is derived from an EMBL/GenBank/DDBJ whole genome shotgun (WGS) entry which is preliminary data.</text>
</comment>
<dbReference type="Proteomes" id="UP000076858">
    <property type="component" value="Unassembled WGS sequence"/>
</dbReference>
<evidence type="ECO:0000256" key="1">
    <source>
        <dbReference type="PROSITE-ProRule" id="PRU00325"/>
    </source>
</evidence>
<sequence length="176" mass="19025">MVSPSQALSNTPHQPWAAIAAQGCAVACSHCTCAAGLGEVCNHVAGLLQALLCLFYLFEGVFTKVADMGVVMKEKLLKVKIPSKEDIFTLLSKLSEMPGDPAGILLVTESSSNYIPPALKITLSKPLGVLFKMDNIGKSLPELRDRSLELYNKISVTLQQREAICSLTANQRDSKY</sequence>
<dbReference type="OrthoDB" id="5918941at2759"/>
<name>A0A162QAJ6_9CRUS</name>
<dbReference type="InterPro" id="IPR007527">
    <property type="entry name" value="Znf_SWIM"/>
</dbReference>
<keyword evidence="1" id="KW-0479">Metal-binding</keyword>
<reference evidence="3 4" key="1">
    <citation type="submission" date="2016-03" db="EMBL/GenBank/DDBJ databases">
        <title>EvidentialGene: Evidence-directed Construction of Genes on Genomes.</title>
        <authorList>
            <person name="Gilbert D.G."/>
            <person name="Choi J.-H."/>
            <person name="Mockaitis K."/>
            <person name="Colbourne J."/>
            <person name="Pfrender M."/>
        </authorList>
    </citation>
    <scope>NUCLEOTIDE SEQUENCE [LARGE SCALE GENOMIC DNA]</scope>
    <source>
        <strain evidence="3 4">Xinb3</strain>
        <tissue evidence="3">Complete organism</tissue>
    </source>
</reference>
<gene>
    <name evidence="3" type="ORF">APZ42_014052</name>
</gene>
<evidence type="ECO:0000313" key="4">
    <source>
        <dbReference type="Proteomes" id="UP000076858"/>
    </source>
</evidence>
<dbReference type="GO" id="GO:0008270">
    <property type="term" value="F:zinc ion binding"/>
    <property type="evidence" value="ECO:0007669"/>
    <property type="project" value="UniProtKB-KW"/>
</dbReference>
<feature type="domain" description="SWIM-type" evidence="2">
    <location>
        <begin position="16"/>
        <end position="52"/>
    </location>
</feature>
<proteinExistence type="predicted"/>
<accession>A0A162QAJ6</accession>